<dbReference type="CDD" id="cd21268">
    <property type="entry name" value="CH_GAS2L1_2"/>
    <property type="match status" value="1"/>
</dbReference>
<dbReference type="GO" id="GO:0005884">
    <property type="term" value="C:actin filament"/>
    <property type="evidence" value="ECO:0007669"/>
    <property type="project" value="TreeGrafter"/>
</dbReference>
<protein>
    <recommendedName>
        <fullName evidence="10">Growth arrest specific 2 like 2</fullName>
    </recommendedName>
</protein>
<dbReference type="SMART" id="SM00243">
    <property type="entry name" value="GAS2"/>
    <property type="match status" value="1"/>
</dbReference>
<dbReference type="InterPro" id="IPR036872">
    <property type="entry name" value="CH_dom_sf"/>
</dbReference>
<proteinExistence type="inferred from homology"/>
<dbReference type="Pfam" id="PF02187">
    <property type="entry name" value="GAS2"/>
    <property type="match status" value="1"/>
</dbReference>
<feature type="domain" description="Calponin-homology (CH)" evidence="6">
    <location>
        <begin position="23"/>
        <end position="154"/>
    </location>
</feature>
<evidence type="ECO:0000256" key="5">
    <source>
        <dbReference type="SAM" id="MobiDB-lite"/>
    </source>
</evidence>
<dbReference type="Gene3D" id="1.10.418.10">
    <property type="entry name" value="Calponin-like domain"/>
    <property type="match status" value="1"/>
</dbReference>
<dbReference type="GO" id="GO:0005737">
    <property type="term" value="C:cytoplasm"/>
    <property type="evidence" value="ECO:0007669"/>
    <property type="project" value="TreeGrafter"/>
</dbReference>
<evidence type="ECO:0000259" key="6">
    <source>
        <dbReference type="PROSITE" id="PS50021"/>
    </source>
</evidence>
<dbReference type="GO" id="GO:0008093">
    <property type="term" value="F:cytoskeletal anchor activity"/>
    <property type="evidence" value="ECO:0007669"/>
    <property type="project" value="TreeGrafter"/>
</dbReference>
<organism evidence="8 9">
    <name type="scientific">Strigops habroptila</name>
    <name type="common">Kakapo</name>
    <dbReference type="NCBI Taxonomy" id="2489341"/>
    <lineage>
        <taxon>Eukaryota</taxon>
        <taxon>Metazoa</taxon>
        <taxon>Chordata</taxon>
        <taxon>Craniata</taxon>
        <taxon>Vertebrata</taxon>
        <taxon>Euteleostomi</taxon>
        <taxon>Archelosauria</taxon>
        <taxon>Archosauria</taxon>
        <taxon>Dinosauria</taxon>
        <taxon>Saurischia</taxon>
        <taxon>Theropoda</taxon>
        <taxon>Coelurosauria</taxon>
        <taxon>Aves</taxon>
        <taxon>Neognathae</taxon>
        <taxon>Neoaves</taxon>
        <taxon>Telluraves</taxon>
        <taxon>Australaves</taxon>
        <taxon>Psittaciformes</taxon>
        <taxon>Psittacidae</taxon>
        <taxon>Strigops</taxon>
    </lineage>
</organism>
<evidence type="ECO:0000313" key="8">
    <source>
        <dbReference type="Ensembl" id="ENSSHBP00005006818.1"/>
    </source>
</evidence>
<dbReference type="PROSITE" id="PS50021">
    <property type="entry name" value="CH"/>
    <property type="match status" value="1"/>
</dbReference>
<comment type="subcellular location">
    <subcellularLocation>
        <location evidence="1">Cytoplasm</location>
        <location evidence="1">Cytoskeleton</location>
    </subcellularLocation>
</comment>
<name>A0A672TXI6_STRHB</name>
<accession>A0A672TXI6</accession>
<dbReference type="OMA" id="ANNITHM"/>
<dbReference type="GO" id="GO:0051764">
    <property type="term" value="P:actin crosslink formation"/>
    <property type="evidence" value="ECO:0007669"/>
    <property type="project" value="TreeGrafter"/>
</dbReference>
<dbReference type="Gene3D" id="3.30.920.20">
    <property type="entry name" value="Gas2-like domain"/>
    <property type="match status" value="1"/>
</dbReference>
<dbReference type="GO" id="GO:0001578">
    <property type="term" value="P:microtubule bundle formation"/>
    <property type="evidence" value="ECO:0007669"/>
    <property type="project" value="TreeGrafter"/>
</dbReference>
<feature type="region of interest" description="Disordered" evidence="5">
    <location>
        <begin position="285"/>
        <end position="324"/>
    </location>
</feature>
<dbReference type="AlphaFoldDB" id="A0A672TXI6"/>
<dbReference type="PANTHER" id="PTHR46756">
    <property type="entry name" value="TRANSGELIN"/>
    <property type="match status" value="1"/>
</dbReference>
<keyword evidence="2" id="KW-0963">Cytoplasm</keyword>
<dbReference type="InterPro" id="IPR001715">
    <property type="entry name" value="CH_dom"/>
</dbReference>
<dbReference type="GO" id="GO:0035371">
    <property type="term" value="C:microtubule plus-end"/>
    <property type="evidence" value="ECO:0007669"/>
    <property type="project" value="TreeGrafter"/>
</dbReference>
<feature type="domain" description="GAR" evidence="7">
    <location>
        <begin position="192"/>
        <end position="265"/>
    </location>
</feature>
<evidence type="ECO:0000256" key="2">
    <source>
        <dbReference type="ARBA" id="ARBA00022490"/>
    </source>
</evidence>
<dbReference type="Proteomes" id="UP000472266">
    <property type="component" value="Unplaced"/>
</dbReference>
<evidence type="ECO:0000256" key="1">
    <source>
        <dbReference type="ARBA" id="ARBA00004245"/>
    </source>
</evidence>
<dbReference type="GO" id="GO:0031110">
    <property type="term" value="P:regulation of microtubule polymerization or depolymerization"/>
    <property type="evidence" value="ECO:0007669"/>
    <property type="project" value="TreeGrafter"/>
</dbReference>
<sequence>MWGTPCPAVRSIRPYRSSEEYLYAMKEDLAEWLKELYDLDIEVGTFVEMLETGSVLCSHANNITHMAGEFSRACPGAARHLHLPAAGVACNLAAQPGTFQARDNVSNFIQWCRKEMDIKGKVPDVLMFETEDLVLRKNEKNFVLCLLELARRAARFGMRAPTLVQMEQEIEEELRQELDLPLTDTLLPRPPRKPRDLHNLDQMVLEGRCTCPVQFPMIKISEGKYRVGDSDTLIFVRILREHVMVRVGGGWDTLEHYLDKHDPCRCTSLCESLCPQTCGWSPLPPVTWGSRAPPSPRPPSPEGSSHPLGASPRREKPQRVPSSR</sequence>
<reference evidence="8" key="2">
    <citation type="submission" date="2025-09" db="UniProtKB">
        <authorList>
            <consortium name="Ensembl"/>
        </authorList>
    </citation>
    <scope>IDENTIFICATION</scope>
</reference>
<gene>
    <name evidence="8" type="primary">GAS2L2</name>
</gene>
<dbReference type="InterPro" id="IPR003108">
    <property type="entry name" value="GAR_dom"/>
</dbReference>
<dbReference type="PROSITE" id="PS51460">
    <property type="entry name" value="GAR"/>
    <property type="match status" value="1"/>
</dbReference>
<evidence type="ECO:0000313" key="9">
    <source>
        <dbReference type="Proteomes" id="UP000472266"/>
    </source>
</evidence>
<dbReference type="GO" id="GO:0051015">
    <property type="term" value="F:actin filament binding"/>
    <property type="evidence" value="ECO:0007669"/>
    <property type="project" value="TreeGrafter"/>
</dbReference>
<dbReference type="InParanoid" id="A0A672TXI6"/>
<reference evidence="8" key="1">
    <citation type="submission" date="2025-08" db="UniProtKB">
        <authorList>
            <consortium name="Ensembl"/>
        </authorList>
    </citation>
    <scope>IDENTIFICATION</scope>
</reference>
<evidence type="ECO:0000256" key="3">
    <source>
        <dbReference type="ARBA" id="ARBA00023212"/>
    </source>
</evidence>
<evidence type="ECO:0000256" key="4">
    <source>
        <dbReference type="ARBA" id="ARBA00038441"/>
    </source>
</evidence>
<dbReference type="PANTHER" id="PTHR46756:SF14">
    <property type="entry name" value="GAS2-LIKE PROTEIN 2"/>
    <property type="match status" value="1"/>
</dbReference>
<dbReference type="SUPFAM" id="SSF143575">
    <property type="entry name" value="GAS2 domain-like"/>
    <property type="match status" value="1"/>
</dbReference>
<dbReference type="InterPro" id="IPR036534">
    <property type="entry name" value="GAR_dom_sf"/>
</dbReference>
<keyword evidence="9" id="KW-1185">Reference proteome</keyword>
<dbReference type="GO" id="GO:0001725">
    <property type="term" value="C:stress fiber"/>
    <property type="evidence" value="ECO:0007669"/>
    <property type="project" value="TreeGrafter"/>
</dbReference>
<dbReference type="GeneTree" id="ENSGT00940000154849"/>
<dbReference type="GO" id="GO:1904825">
    <property type="term" value="P:protein localization to microtubule plus-end"/>
    <property type="evidence" value="ECO:0007669"/>
    <property type="project" value="TreeGrafter"/>
</dbReference>
<dbReference type="Pfam" id="PF00307">
    <property type="entry name" value="CH"/>
    <property type="match status" value="1"/>
</dbReference>
<evidence type="ECO:0000259" key="7">
    <source>
        <dbReference type="PROSITE" id="PS51460"/>
    </source>
</evidence>
<evidence type="ECO:0008006" key="10">
    <source>
        <dbReference type="Google" id="ProtNLM"/>
    </source>
</evidence>
<dbReference type="SMART" id="SM00033">
    <property type="entry name" value="CH"/>
    <property type="match status" value="1"/>
</dbReference>
<dbReference type="FunFam" id="1.10.418.10:FF:000047">
    <property type="entry name" value="Growth arrest specific 2 like 1"/>
    <property type="match status" value="1"/>
</dbReference>
<dbReference type="Ensembl" id="ENSSHBT00005008224.1">
    <property type="protein sequence ID" value="ENSSHBP00005006818.1"/>
    <property type="gene ID" value="ENSSHBG00005005958.1"/>
</dbReference>
<dbReference type="SUPFAM" id="SSF47576">
    <property type="entry name" value="Calponin-homology domain, CH-domain"/>
    <property type="match status" value="1"/>
</dbReference>
<keyword evidence="3" id="KW-0206">Cytoskeleton</keyword>
<dbReference type="GO" id="GO:0008017">
    <property type="term" value="F:microtubule binding"/>
    <property type="evidence" value="ECO:0007669"/>
    <property type="project" value="InterPro"/>
</dbReference>
<comment type="similarity">
    <text evidence="4">Belongs to the GAS2 family.</text>
</comment>